<dbReference type="Proteomes" id="UP000324996">
    <property type="component" value="Unassembled WGS sequence"/>
</dbReference>
<evidence type="ECO:0000313" key="2">
    <source>
        <dbReference type="Proteomes" id="UP000324996"/>
    </source>
</evidence>
<dbReference type="AlphaFoldDB" id="A0A5A7N8Q4"/>
<accession>A0A5A7N8Q4</accession>
<name>A0A5A7N8Q4_9PROT</name>
<reference evidence="1 2" key="1">
    <citation type="submission" date="2019-09" db="EMBL/GenBank/DDBJ databases">
        <title>NBRP : Genome information of microbial organism related human and environment.</title>
        <authorList>
            <person name="Hattori M."/>
            <person name="Oshima K."/>
            <person name="Inaba H."/>
            <person name="Suda W."/>
            <person name="Sakamoto M."/>
            <person name="Iino T."/>
            <person name="Kitahara M."/>
            <person name="Oshida Y."/>
            <person name="Iida T."/>
            <person name="Kudo T."/>
            <person name="Itoh T."/>
            <person name="Ohkuma M."/>
        </authorList>
    </citation>
    <scope>NUCLEOTIDE SEQUENCE [LARGE SCALE GENOMIC DNA]</scope>
    <source>
        <strain evidence="1 2">Q-1</strain>
    </source>
</reference>
<proteinExistence type="predicted"/>
<sequence>MGSAHVAMGHIKGGKNILIAIIGDRKPGDLADDRSAKGGIVLGIKGDFSRWAALIGPARALKSGAMAYQMADQDRPGGIDFKLKLWGQMPIDGIIKLR</sequence>
<keyword evidence="2" id="KW-1185">Reference proteome</keyword>
<organism evidence="1 2">
    <name type="scientific">Iodidimonas nitroreducens</name>
    <dbReference type="NCBI Taxonomy" id="1236968"/>
    <lineage>
        <taxon>Bacteria</taxon>
        <taxon>Pseudomonadati</taxon>
        <taxon>Pseudomonadota</taxon>
        <taxon>Alphaproteobacteria</taxon>
        <taxon>Iodidimonadales</taxon>
        <taxon>Iodidimonadaceae</taxon>
        <taxon>Iodidimonas</taxon>
    </lineage>
</organism>
<comment type="caution">
    <text evidence="1">The sequence shown here is derived from an EMBL/GenBank/DDBJ whole genome shotgun (WGS) entry which is preliminary data.</text>
</comment>
<gene>
    <name evidence="1" type="ORF">JCM17846_10680</name>
</gene>
<protein>
    <submittedName>
        <fullName evidence="1">Uncharacterized protein</fullName>
    </submittedName>
</protein>
<evidence type="ECO:0000313" key="1">
    <source>
        <dbReference type="EMBL" id="GER03386.1"/>
    </source>
</evidence>
<dbReference type="EMBL" id="BKCN01000003">
    <property type="protein sequence ID" value="GER03386.1"/>
    <property type="molecule type" value="Genomic_DNA"/>
</dbReference>